<dbReference type="SMART" id="SM00651">
    <property type="entry name" value="Sm"/>
    <property type="match status" value="1"/>
</dbReference>
<comment type="caution">
    <text evidence="3">The sequence shown here is derived from an EMBL/GenBank/DDBJ whole genome shotgun (WGS) entry which is preliminary data.</text>
</comment>
<reference evidence="3 4" key="1">
    <citation type="submission" date="2021-02" db="EMBL/GenBank/DDBJ databases">
        <title>Variation within the Batrachochytrium salamandrivorans European outbreak.</title>
        <authorList>
            <person name="Kelly M."/>
            <person name="Pasmans F."/>
            <person name="Shea T.P."/>
            <person name="Munoz J.F."/>
            <person name="Carranza S."/>
            <person name="Cuomo C.A."/>
            <person name="Martel A."/>
        </authorList>
    </citation>
    <scope>NUCLEOTIDE SEQUENCE [LARGE SCALE GENOMIC DNA]</scope>
    <source>
        <strain evidence="3 4">AMFP18/2</strain>
    </source>
</reference>
<dbReference type="SUPFAM" id="SSF50182">
    <property type="entry name" value="Sm-like ribonucleoproteins"/>
    <property type="match status" value="1"/>
</dbReference>
<sequence>MNLGLVERLVTGNSPEPPQPSKRDQLEACLNRKARITVVDGRCFLGLFVCVDRDCNLVLSAAEEESNGKHRFVGTIIIKGQHIVKAEM</sequence>
<accession>A0ABQ8F3D2</accession>
<dbReference type="Pfam" id="PF01423">
    <property type="entry name" value="LSM"/>
    <property type="match status" value="1"/>
</dbReference>
<proteinExistence type="predicted"/>
<dbReference type="InterPro" id="IPR050914">
    <property type="entry name" value="snRNP_SmB/NAA38-like"/>
</dbReference>
<evidence type="ECO:0000259" key="2">
    <source>
        <dbReference type="SMART" id="SM00651"/>
    </source>
</evidence>
<dbReference type="EMBL" id="JAFCIX010000410">
    <property type="protein sequence ID" value="KAH6591357.1"/>
    <property type="molecule type" value="Genomic_DNA"/>
</dbReference>
<dbReference type="InterPro" id="IPR001163">
    <property type="entry name" value="Sm_dom_euk/arc"/>
</dbReference>
<gene>
    <name evidence="3" type="ORF">BASA50_008713</name>
</gene>
<evidence type="ECO:0000256" key="1">
    <source>
        <dbReference type="SAM" id="MobiDB-lite"/>
    </source>
</evidence>
<feature type="domain" description="Sm" evidence="2">
    <location>
        <begin position="24"/>
        <end position="88"/>
    </location>
</feature>
<dbReference type="Gene3D" id="2.30.30.100">
    <property type="match status" value="1"/>
</dbReference>
<dbReference type="PANTHER" id="PTHR10701">
    <property type="entry name" value="SMALL NUCLEAR RIBONUCLEOPROTEIN-ASSOCIATED PROTEIN B AND N"/>
    <property type="match status" value="1"/>
</dbReference>
<name>A0ABQ8F3D2_9FUNG</name>
<protein>
    <recommendedName>
        <fullName evidence="2">Sm domain-containing protein</fullName>
    </recommendedName>
</protein>
<dbReference type="InterPro" id="IPR034110">
    <property type="entry name" value="LSMD1_Sm"/>
</dbReference>
<dbReference type="CDD" id="cd06168">
    <property type="entry name" value="LSMD1"/>
    <property type="match status" value="1"/>
</dbReference>
<evidence type="ECO:0000313" key="4">
    <source>
        <dbReference type="Proteomes" id="UP001648503"/>
    </source>
</evidence>
<dbReference type="Proteomes" id="UP001648503">
    <property type="component" value="Unassembled WGS sequence"/>
</dbReference>
<keyword evidence="4" id="KW-1185">Reference proteome</keyword>
<evidence type="ECO:0000313" key="3">
    <source>
        <dbReference type="EMBL" id="KAH6591357.1"/>
    </source>
</evidence>
<dbReference type="InterPro" id="IPR010920">
    <property type="entry name" value="LSM_dom_sf"/>
</dbReference>
<dbReference type="PANTHER" id="PTHR10701:SF5">
    <property type="entry name" value="N-ALPHA-ACETYLTRANSFERASE 38, NATC AUXILIARY SUBUNIT"/>
    <property type="match status" value="1"/>
</dbReference>
<organism evidence="3 4">
    <name type="scientific">Batrachochytrium salamandrivorans</name>
    <dbReference type="NCBI Taxonomy" id="1357716"/>
    <lineage>
        <taxon>Eukaryota</taxon>
        <taxon>Fungi</taxon>
        <taxon>Fungi incertae sedis</taxon>
        <taxon>Chytridiomycota</taxon>
        <taxon>Chytridiomycota incertae sedis</taxon>
        <taxon>Chytridiomycetes</taxon>
        <taxon>Rhizophydiales</taxon>
        <taxon>Rhizophydiales incertae sedis</taxon>
        <taxon>Batrachochytrium</taxon>
    </lineage>
</organism>
<feature type="region of interest" description="Disordered" evidence="1">
    <location>
        <begin position="1"/>
        <end position="24"/>
    </location>
</feature>